<evidence type="ECO:0000313" key="4">
    <source>
        <dbReference type="WBParaSite" id="scf7180000423037.g10073"/>
    </source>
</evidence>
<feature type="region of interest" description="Disordered" evidence="1">
    <location>
        <begin position="1"/>
        <end position="27"/>
    </location>
</feature>
<dbReference type="Pfam" id="PF19281">
    <property type="entry name" value="PHYHIP_C"/>
    <property type="match status" value="1"/>
</dbReference>
<evidence type="ECO:0000256" key="1">
    <source>
        <dbReference type="SAM" id="MobiDB-lite"/>
    </source>
</evidence>
<feature type="compositionally biased region" description="Basic and acidic residues" evidence="1">
    <location>
        <begin position="534"/>
        <end position="546"/>
    </location>
</feature>
<protein>
    <submittedName>
        <fullName evidence="4">Phytanoyl-CoA hydroxylase-interacting protein-like C-terminal domain-containing protein</fullName>
    </submittedName>
</protein>
<dbReference type="PANTHER" id="PTHR15698:SF4">
    <property type="entry name" value="PHYTANOYL-COA HYDROXYLASE-INTERACTING PROTEIN-LIKE C-TERMINAL DOMAIN-CONTAINING PROTEIN"/>
    <property type="match status" value="1"/>
</dbReference>
<evidence type="ECO:0000313" key="3">
    <source>
        <dbReference type="Proteomes" id="UP000887560"/>
    </source>
</evidence>
<dbReference type="AlphaFoldDB" id="A0A915P0A6"/>
<feature type="compositionally biased region" description="Pro residues" evidence="1">
    <location>
        <begin position="1"/>
        <end position="17"/>
    </location>
</feature>
<dbReference type="WBParaSite" id="scf7180000423037.g10073">
    <property type="protein sequence ID" value="scf7180000423037.g10073"/>
    <property type="gene ID" value="scf7180000423037.g10073"/>
</dbReference>
<dbReference type="Proteomes" id="UP000887560">
    <property type="component" value="Unplaced"/>
</dbReference>
<feature type="domain" description="Phytanoyl-CoA hydroxylase-interacting protein-like C-terminal" evidence="2">
    <location>
        <begin position="207"/>
        <end position="413"/>
    </location>
</feature>
<dbReference type="InterPro" id="IPR045545">
    <property type="entry name" value="PHYIP/PHIPL_C"/>
</dbReference>
<sequence length="576" mass="66259">MWPPPRHNMPIPPPPIQPYGMPHHGHPPDPYMDRRVVGGAPPLAGPQWNHREVGTWRVPGEDWRSAGHQQPWSNHDFYQRQYGGNVPIARSFAQFDRRPGSPLIKPPESSSHIDYEKQLREHYETPKPSYSDFSEMTKAAAPQDEKYLELNSVTSARRIHLNWKLPTLPANDKFKINLAIKLEELEGGIGRGARTGELAFSIDEMMVLMQKAIDFTGTSMQSFTFLYRCKPRIYWDYVYEMGQVLNPYLKDSNGQAACPLNQNIEGLFFSAKTNPDGSLPNSSPFGDVRMVLPAHNLLDPQRVNLYFADFYCNRVPHYVTVVVAFKDSEVDKFSKDKLLPLDPFDNQFLLLQHTSNSQSPLNFFVNKKVWVEIYYTETVPMRWGRFDNIIPQGVGTSKIGGLPHNKNCRTCNLYPIGVPAPPLPHNYDLLKKDQADQMVNEAINAKLPDEDDDDIECLDESTSSSRFMSYELLQRRYERLEHAISSDFNNKEITNSEHEIYKNLTSEKAEFNNNNICPISGTLKSVIDIVVSSPERRDDKEEEDKSHHYRHHRTRKLSINSEVKNKKRRTTREDSI</sequence>
<reference evidence="4" key="1">
    <citation type="submission" date="2022-11" db="UniProtKB">
        <authorList>
            <consortium name="WormBaseParasite"/>
        </authorList>
    </citation>
    <scope>IDENTIFICATION</scope>
</reference>
<organism evidence="3 4">
    <name type="scientific">Meloidogyne floridensis</name>
    <dbReference type="NCBI Taxonomy" id="298350"/>
    <lineage>
        <taxon>Eukaryota</taxon>
        <taxon>Metazoa</taxon>
        <taxon>Ecdysozoa</taxon>
        <taxon>Nematoda</taxon>
        <taxon>Chromadorea</taxon>
        <taxon>Rhabditida</taxon>
        <taxon>Tylenchina</taxon>
        <taxon>Tylenchomorpha</taxon>
        <taxon>Tylenchoidea</taxon>
        <taxon>Meloidogynidae</taxon>
        <taxon>Meloidogyninae</taxon>
        <taxon>Meloidogyne</taxon>
    </lineage>
</organism>
<name>A0A915P0A6_9BILA</name>
<proteinExistence type="predicted"/>
<keyword evidence="3" id="KW-1185">Reference proteome</keyword>
<evidence type="ECO:0000259" key="2">
    <source>
        <dbReference type="Pfam" id="PF19281"/>
    </source>
</evidence>
<dbReference type="GO" id="GO:0005737">
    <property type="term" value="C:cytoplasm"/>
    <property type="evidence" value="ECO:0007669"/>
    <property type="project" value="TreeGrafter"/>
</dbReference>
<feature type="compositionally biased region" description="Basic residues" evidence="1">
    <location>
        <begin position="547"/>
        <end position="556"/>
    </location>
</feature>
<feature type="region of interest" description="Disordered" evidence="1">
    <location>
        <begin position="534"/>
        <end position="576"/>
    </location>
</feature>
<dbReference type="PANTHER" id="PTHR15698">
    <property type="entry name" value="PROTEIN CBG15099"/>
    <property type="match status" value="1"/>
</dbReference>
<dbReference type="InterPro" id="IPR042868">
    <property type="entry name" value="PHYHIP/PHYHIPL"/>
</dbReference>
<accession>A0A915P0A6</accession>